<evidence type="ECO:0000313" key="3">
    <source>
        <dbReference type="Proteomes" id="UP000092498"/>
    </source>
</evidence>
<proteinExistence type="predicted"/>
<feature type="region of interest" description="Disordered" evidence="1">
    <location>
        <begin position="80"/>
        <end position="107"/>
    </location>
</feature>
<feature type="compositionally biased region" description="Pro residues" evidence="1">
    <location>
        <begin position="240"/>
        <end position="249"/>
    </location>
</feature>
<dbReference type="AlphaFoldDB" id="A0A1B1AIP9"/>
<evidence type="ECO:0008006" key="4">
    <source>
        <dbReference type="Google" id="ProtNLM"/>
    </source>
</evidence>
<dbReference type="InParanoid" id="A0A1B1AIP9"/>
<name>A0A1B1AIP9_9PROT</name>
<evidence type="ECO:0000313" key="2">
    <source>
        <dbReference type="EMBL" id="ANP46432.1"/>
    </source>
</evidence>
<protein>
    <recommendedName>
        <fullName evidence="4">DUF4412 domain-containing protein</fullName>
    </recommendedName>
</protein>
<dbReference type="KEGG" id="cbot:ATE48_11145"/>
<feature type="region of interest" description="Disordered" evidence="1">
    <location>
        <begin position="221"/>
        <end position="249"/>
    </location>
</feature>
<organism evidence="2 3">
    <name type="scientific">Candidatus Viadribacter manganicus</name>
    <dbReference type="NCBI Taxonomy" id="1759059"/>
    <lineage>
        <taxon>Bacteria</taxon>
        <taxon>Pseudomonadati</taxon>
        <taxon>Pseudomonadota</taxon>
        <taxon>Alphaproteobacteria</taxon>
        <taxon>Hyphomonadales</taxon>
        <taxon>Hyphomonadaceae</taxon>
        <taxon>Candidatus Viadribacter</taxon>
    </lineage>
</organism>
<reference evidence="2 3" key="1">
    <citation type="submission" date="2015-11" db="EMBL/GenBank/DDBJ databases">
        <title>Whole-Genome Sequence of Candidatus Oderbacter manganicum from the National Park Lower Oder Valley, Germany.</title>
        <authorList>
            <person name="Braun B."/>
            <person name="Liere K."/>
            <person name="Szewzyk U."/>
        </authorList>
    </citation>
    <scope>NUCLEOTIDE SEQUENCE [LARGE SCALE GENOMIC DNA]</scope>
    <source>
        <strain evidence="2 3">OTSz_A_272</strain>
    </source>
</reference>
<evidence type="ECO:0000256" key="1">
    <source>
        <dbReference type="SAM" id="MobiDB-lite"/>
    </source>
</evidence>
<dbReference type="Proteomes" id="UP000092498">
    <property type="component" value="Chromosome"/>
</dbReference>
<feature type="region of interest" description="Disordered" evidence="1">
    <location>
        <begin position="144"/>
        <end position="164"/>
    </location>
</feature>
<sequence length="249" mass="25602">MLSACGIGAPTYPEFNETSYRIEGSTASATGGAPVHTVIYRNGPRMRVETVLPNTGNATIVFDESTNAAYVLNPTAQMPAPTAQAAPTTTAPQGATTTPAPATTVQAPTPQVLGVAVRIEDADAPQPLETAWAALGADNARSTGRCEVAGESGHEWTPRQAPAPGVERTACITDDGIVLRVSDSGATLWEATSLQRGDQDATLFGVPAGYQLIDPQAVAEQVGQNMEQLDSVTGASPTPQQAPAPAPRG</sequence>
<feature type="compositionally biased region" description="Polar residues" evidence="1">
    <location>
        <begin position="222"/>
        <end position="234"/>
    </location>
</feature>
<dbReference type="EMBL" id="CP013244">
    <property type="protein sequence ID" value="ANP46432.1"/>
    <property type="molecule type" value="Genomic_DNA"/>
</dbReference>
<accession>A0A1B1AIP9</accession>
<keyword evidence="3" id="KW-1185">Reference proteome</keyword>
<gene>
    <name evidence="2" type="ORF">ATE48_11145</name>
</gene>